<evidence type="ECO:0008006" key="3">
    <source>
        <dbReference type="Google" id="ProtNLM"/>
    </source>
</evidence>
<keyword evidence="2" id="KW-1185">Reference proteome</keyword>
<evidence type="ECO:0000313" key="2">
    <source>
        <dbReference type="Proteomes" id="UP000636918"/>
    </source>
</evidence>
<proteinExistence type="predicted"/>
<dbReference type="EMBL" id="JAERSG010000002">
    <property type="protein sequence ID" value="MBL0747121.1"/>
    <property type="molecule type" value="Genomic_DNA"/>
</dbReference>
<comment type="caution">
    <text evidence="1">The sequence shown here is derived from an EMBL/GenBank/DDBJ whole genome shotgun (WGS) entry which is preliminary data.</text>
</comment>
<reference evidence="1 2" key="1">
    <citation type="submission" date="2021-01" db="EMBL/GenBank/DDBJ databases">
        <title>Genome seq and assembly of Nocardiodes sp. G10.</title>
        <authorList>
            <person name="Chhetri G."/>
        </authorList>
    </citation>
    <scope>NUCLEOTIDE SEQUENCE [LARGE SCALE GENOMIC DNA]</scope>
    <source>
        <strain evidence="1 2">G10</strain>
    </source>
</reference>
<accession>A0ABS1L617</accession>
<dbReference type="RefSeq" id="WP_201934699.1">
    <property type="nucleotide sequence ID" value="NZ_JAERSG010000002.1"/>
</dbReference>
<gene>
    <name evidence="1" type="ORF">JI751_05820</name>
</gene>
<sequence>MSPHPPTRLLVNGLDVEVQVDAHLLEAVLVPFLTEVAARPRASRRAFVFMVGPPGVGKSTLAAVMADAAGRAPHPLAVQAVGIDGFHLPHDHLATHYVSTPSGAVPLSAFKGAPQTFDVEGLARHLDASAERDLAWPAYDRRVHDVVPDAAPVTADLLVVEGNWLLLDEPGWRDLVDHASGVVLLTADPALLRKRLIERKVRGGLDPAEAAAFFERSDRPNIDRVLGSSDFSTVDLALAVQNDGTIQTIQQGEMR</sequence>
<dbReference type="Gene3D" id="3.40.50.300">
    <property type="entry name" value="P-loop containing nucleotide triphosphate hydrolases"/>
    <property type="match status" value="1"/>
</dbReference>
<evidence type="ECO:0000313" key="1">
    <source>
        <dbReference type="EMBL" id="MBL0747121.1"/>
    </source>
</evidence>
<name>A0ABS1L617_9ACTN</name>
<dbReference type="Proteomes" id="UP000636918">
    <property type="component" value="Unassembled WGS sequence"/>
</dbReference>
<dbReference type="SUPFAM" id="SSF52540">
    <property type="entry name" value="P-loop containing nucleoside triphosphate hydrolases"/>
    <property type="match status" value="1"/>
</dbReference>
<organism evidence="1 2">
    <name type="scientific">Nocardioides baculatus</name>
    <dbReference type="NCBI Taxonomy" id="2801337"/>
    <lineage>
        <taxon>Bacteria</taxon>
        <taxon>Bacillati</taxon>
        <taxon>Actinomycetota</taxon>
        <taxon>Actinomycetes</taxon>
        <taxon>Propionibacteriales</taxon>
        <taxon>Nocardioidaceae</taxon>
        <taxon>Nocardioides</taxon>
    </lineage>
</organism>
<protein>
    <recommendedName>
        <fullName evidence="3">Nucleoside/nucleotide kinase family protein</fullName>
    </recommendedName>
</protein>
<dbReference type="InterPro" id="IPR027417">
    <property type="entry name" value="P-loop_NTPase"/>
</dbReference>